<dbReference type="EMBL" id="GBXM01050144">
    <property type="protein sequence ID" value="JAH58433.1"/>
    <property type="molecule type" value="Transcribed_RNA"/>
</dbReference>
<evidence type="ECO:0000313" key="1">
    <source>
        <dbReference type="EMBL" id="JAH58433.1"/>
    </source>
</evidence>
<accession>A0A0E9U0C4</accession>
<protein>
    <submittedName>
        <fullName evidence="1">Uncharacterized protein</fullName>
    </submittedName>
</protein>
<name>A0A0E9U0C4_ANGAN</name>
<dbReference type="AlphaFoldDB" id="A0A0E9U0C4"/>
<organism evidence="1">
    <name type="scientific">Anguilla anguilla</name>
    <name type="common">European freshwater eel</name>
    <name type="synonym">Muraena anguilla</name>
    <dbReference type="NCBI Taxonomy" id="7936"/>
    <lineage>
        <taxon>Eukaryota</taxon>
        <taxon>Metazoa</taxon>
        <taxon>Chordata</taxon>
        <taxon>Craniata</taxon>
        <taxon>Vertebrata</taxon>
        <taxon>Euteleostomi</taxon>
        <taxon>Actinopterygii</taxon>
        <taxon>Neopterygii</taxon>
        <taxon>Teleostei</taxon>
        <taxon>Anguilliformes</taxon>
        <taxon>Anguillidae</taxon>
        <taxon>Anguilla</taxon>
    </lineage>
</organism>
<reference evidence="1" key="1">
    <citation type="submission" date="2014-11" db="EMBL/GenBank/DDBJ databases">
        <authorList>
            <person name="Amaro Gonzalez C."/>
        </authorList>
    </citation>
    <scope>NUCLEOTIDE SEQUENCE</scope>
</reference>
<reference evidence="1" key="2">
    <citation type="journal article" date="2015" name="Fish Shellfish Immunol.">
        <title>Early steps in the European eel (Anguilla anguilla)-Vibrio vulnificus interaction in the gills: Role of the RtxA13 toxin.</title>
        <authorList>
            <person name="Callol A."/>
            <person name="Pajuelo D."/>
            <person name="Ebbesson L."/>
            <person name="Teles M."/>
            <person name="MacKenzie S."/>
            <person name="Amaro C."/>
        </authorList>
    </citation>
    <scope>NUCLEOTIDE SEQUENCE</scope>
</reference>
<proteinExistence type="predicted"/>
<sequence length="29" mass="3324">MQNIVVNCWVSFSVLWPCACVHKVSWSTV</sequence>